<name>A0ACC1R1A5_9HYPO</name>
<evidence type="ECO:0000313" key="2">
    <source>
        <dbReference type="Proteomes" id="UP001148737"/>
    </source>
</evidence>
<protein>
    <submittedName>
        <fullName evidence="1">Uncharacterized protein</fullName>
    </submittedName>
</protein>
<accession>A0ACC1R1A5</accession>
<dbReference type="Proteomes" id="UP001148737">
    <property type="component" value="Unassembled WGS sequence"/>
</dbReference>
<evidence type="ECO:0000313" key="1">
    <source>
        <dbReference type="EMBL" id="KAJ3495331.1"/>
    </source>
</evidence>
<keyword evidence="2" id="KW-1185">Reference proteome</keyword>
<comment type="caution">
    <text evidence="1">The sequence shown here is derived from an EMBL/GenBank/DDBJ whole genome shotgun (WGS) entry which is preliminary data.</text>
</comment>
<gene>
    <name evidence="1" type="ORF">NLG97_g3471</name>
</gene>
<sequence length="584" mass="63632">MLGPSILSIVVLLATPFLHRAFKPEQTPRRGAVASQNAQCTDVGTMMLERGGNAVDAAVATQICIGTVAFSHSGIGGGGFLVLRTSDGKYESVDYQVQAPAAANREMFGEDPLASLVGGLASAVPGELRGLEYVHKKYANLDWADLIAPSIRLAEGGFNVTKDLVRYMRCARPNNAFLMDMEDSWATDFLVFDHALNKSRRLREGETMTRKRYAKTLRIIAERGPSAFYDGEIAKSTIQTLRSTKYTKNRTGIMTLDDLGDYKIRHRKPVSTYYRGYKITSSGAPSSGAVTLSVLNTLNGFAGFGDISQTNVSNHRMIEAFRWAFGQRSYLGDPDFVDNVEGMTEQMLSADVAASIRSKISDERTFPVEYYNPEMLEGIETPGTAHIATADGSGMAVSSTTTIGHWFGSHVMVEEAGYLLNSQMSIFSRPGVLHHGFNPNPNNFIQPNKRPLSAISPVIIETPNGELYAVTGSAGQNRIITAVVQNIIHMLDGGMTAAEALVQPRMHDELNGIKDRIQFEWYNPKMQFKTGTHNSTVEYLQSLGHAASWVKPGLSTGQSIRLLPNGTFEAAGEPRQVASKGSAV</sequence>
<organism evidence="1 2">
    <name type="scientific">Lecanicillium saksenae</name>
    <dbReference type="NCBI Taxonomy" id="468837"/>
    <lineage>
        <taxon>Eukaryota</taxon>
        <taxon>Fungi</taxon>
        <taxon>Dikarya</taxon>
        <taxon>Ascomycota</taxon>
        <taxon>Pezizomycotina</taxon>
        <taxon>Sordariomycetes</taxon>
        <taxon>Hypocreomycetidae</taxon>
        <taxon>Hypocreales</taxon>
        <taxon>Cordycipitaceae</taxon>
        <taxon>Lecanicillium</taxon>
    </lineage>
</organism>
<reference evidence="1" key="1">
    <citation type="submission" date="2022-07" db="EMBL/GenBank/DDBJ databases">
        <title>Genome Sequence of Lecanicillium saksenae.</title>
        <authorList>
            <person name="Buettner E."/>
        </authorList>
    </citation>
    <scope>NUCLEOTIDE SEQUENCE</scope>
    <source>
        <strain evidence="1">VT-O1</strain>
    </source>
</reference>
<proteinExistence type="predicted"/>
<dbReference type="EMBL" id="JANAKD010000292">
    <property type="protein sequence ID" value="KAJ3495331.1"/>
    <property type="molecule type" value="Genomic_DNA"/>
</dbReference>